<proteinExistence type="predicted"/>
<organism evidence="2">
    <name type="scientific">bioreactor metagenome</name>
    <dbReference type="NCBI Taxonomy" id="1076179"/>
    <lineage>
        <taxon>unclassified sequences</taxon>
        <taxon>metagenomes</taxon>
        <taxon>ecological metagenomes</taxon>
    </lineage>
</organism>
<feature type="transmembrane region" description="Helical" evidence="1">
    <location>
        <begin position="151"/>
        <end position="173"/>
    </location>
</feature>
<dbReference type="Gene3D" id="1.10.1760.20">
    <property type="match status" value="1"/>
</dbReference>
<dbReference type="InterPro" id="IPR036259">
    <property type="entry name" value="MFS_trans_sf"/>
</dbReference>
<feature type="transmembrane region" description="Helical" evidence="1">
    <location>
        <begin position="12"/>
        <end position="35"/>
    </location>
</feature>
<dbReference type="Pfam" id="PF07155">
    <property type="entry name" value="ECF-ribofla_trS"/>
    <property type="match status" value="1"/>
</dbReference>
<name>A0A644X7E3_9ZZZZ</name>
<dbReference type="PANTHER" id="PTHR37815:SF3">
    <property type="entry name" value="UPF0397 PROTEIN SPR0429"/>
    <property type="match status" value="1"/>
</dbReference>
<accession>A0A644X7E3</accession>
<dbReference type="NCBIfam" id="NF010182">
    <property type="entry name" value="PRK13661.1"/>
    <property type="match status" value="1"/>
</dbReference>
<dbReference type="GO" id="GO:0016020">
    <property type="term" value="C:membrane"/>
    <property type="evidence" value="ECO:0007669"/>
    <property type="project" value="InterPro"/>
</dbReference>
<evidence type="ECO:0000256" key="1">
    <source>
        <dbReference type="SAM" id="Phobius"/>
    </source>
</evidence>
<dbReference type="InterPro" id="IPR009825">
    <property type="entry name" value="ECF_substrate-spec-like"/>
</dbReference>
<evidence type="ECO:0008006" key="3">
    <source>
        <dbReference type="Google" id="ProtNLM"/>
    </source>
</evidence>
<keyword evidence="1" id="KW-0812">Transmembrane</keyword>
<comment type="caution">
    <text evidence="2">The sequence shown here is derived from an EMBL/GenBank/DDBJ whole genome shotgun (WGS) entry which is preliminary data.</text>
</comment>
<dbReference type="PANTHER" id="PTHR37815">
    <property type="entry name" value="UPF0397 PROTEIN BC_2624-RELATED"/>
    <property type="match status" value="1"/>
</dbReference>
<feature type="transmembrane region" description="Helical" evidence="1">
    <location>
        <begin position="75"/>
        <end position="95"/>
    </location>
</feature>
<keyword evidence="1" id="KW-0472">Membrane</keyword>
<reference evidence="2" key="1">
    <citation type="submission" date="2019-08" db="EMBL/GenBank/DDBJ databases">
        <authorList>
            <person name="Kucharzyk K."/>
            <person name="Murdoch R.W."/>
            <person name="Higgins S."/>
            <person name="Loffler F."/>
        </authorList>
    </citation>
    <scope>NUCLEOTIDE SEQUENCE</scope>
</reference>
<evidence type="ECO:0000313" key="2">
    <source>
        <dbReference type="EMBL" id="MPM11847.1"/>
    </source>
</evidence>
<dbReference type="EMBL" id="VSSQ01001888">
    <property type="protein sequence ID" value="MPM11847.1"/>
    <property type="molecule type" value="Genomic_DNA"/>
</dbReference>
<feature type="transmembrane region" description="Helical" evidence="1">
    <location>
        <begin position="42"/>
        <end position="63"/>
    </location>
</feature>
<dbReference type="SUPFAM" id="SSF103473">
    <property type="entry name" value="MFS general substrate transporter"/>
    <property type="match status" value="1"/>
</dbReference>
<dbReference type="AlphaFoldDB" id="A0A644X7E3"/>
<gene>
    <name evidence="2" type="ORF">SDC9_58198</name>
</gene>
<keyword evidence="1" id="KW-1133">Transmembrane helix</keyword>
<protein>
    <recommendedName>
        <fullName evidence="3">ECF-type riboflavin transporter substrate-binding protein</fullName>
    </recommendedName>
</protein>
<feature type="transmembrane region" description="Helical" evidence="1">
    <location>
        <begin position="115"/>
        <end position="139"/>
    </location>
</feature>
<sequence>MNTSKGMQAVKAVVVIAIGAALYGVGGLISIPVFANTTIKPAMAVLALFAAVYGPVIGFLVGFLGHLLTDLFAGWGVWLTWVLGSGIVGAAIGLFGRMTEHSIDKGELKRSAIGLFILLSFLGNFIGYMISAILDYLIFAEPMDKVITQQLIIAFSNTIVIAILGTLLLLLVVRRTTSKMNLQKDNEA</sequence>